<dbReference type="EMBL" id="JACCHJ010000001">
    <property type="protein sequence ID" value="NYK09075.1"/>
    <property type="molecule type" value="Genomic_DNA"/>
</dbReference>
<evidence type="ECO:0000313" key="1">
    <source>
        <dbReference type="EMBL" id="NYK09075.1"/>
    </source>
</evidence>
<name>A0A853DTU2_9MICO</name>
<dbReference type="RefSeq" id="WP_179700106.1">
    <property type="nucleotide sequence ID" value="NZ_BAAAHA010000004.1"/>
</dbReference>
<dbReference type="AlphaFoldDB" id="A0A853DTU2"/>
<dbReference type="Proteomes" id="UP000521075">
    <property type="component" value="Unassembled WGS sequence"/>
</dbReference>
<accession>A0A853DTU2</accession>
<proteinExistence type="predicted"/>
<comment type="caution">
    <text evidence="1">The sequence shown here is derived from an EMBL/GenBank/DDBJ whole genome shotgun (WGS) entry which is preliminary data.</text>
</comment>
<protein>
    <recommendedName>
        <fullName evidence="3">Schlafen AlbA-2 domain-containing protein</fullName>
    </recommendedName>
</protein>
<organism evidence="1 2">
    <name type="scientific">Leifsonia naganoensis</name>
    <dbReference type="NCBI Taxonomy" id="150025"/>
    <lineage>
        <taxon>Bacteria</taxon>
        <taxon>Bacillati</taxon>
        <taxon>Actinomycetota</taxon>
        <taxon>Actinomycetes</taxon>
        <taxon>Micrococcales</taxon>
        <taxon>Microbacteriaceae</taxon>
        <taxon>Leifsonia</taxon>
    </lineage>
</organism>
<sequence length="444" mass="49174">MIDFDVSRLPTRVAEWSELLAAIFEATPNDEAYWVEWKSTYSWENRAHLGAVARAIIAMANRDPDEAATHLGGNAIVVVGLEPGVAHGVNAIDSTVLENKLDAFTGGREGPRWIPHWLRFRELVVLVIQVMPPRRGQPPFVLTSSVDKLRVGQVFTRVGSKSEPATPADLRRLAARFLPADPEPILPIRIRAVGVDRYPTYWWDKEGIEAFIESERRSMLESLNADRLSRVLTAGAAIPPAFPSLLHRPEDRTEEQYLRHVESHLARIREMLPDTLRSVAASVFPAVEIVADNLGSTNLKDIHVTLSVSGDAHAEDSNEDRRLLAFRLPDRPRSFGPYLPDPTFRVAIPPVVGSFGRREIRNGGSFVVELDAFDLRPSDHGKLVDVRTVVLIPKARTGPVTMTWRATASNVDAEAGGEFELDFSGPSIDVLTLSQRQASEDDGV</sequence>
<gene>
    <name evidence="1" type="ORF">HNR14_000956</name>
</gene>
<evidence type="ECO:0008006" key="3">
    <source>
        <dbReference type="Google" id="ProtNLM"/>
    </source>
</evidence>
<keyword evidence="2" id="KW-1185">Reference proteome</keyword>
<reference evidence="1 2" key="1">
    <citation type="submission" date="2020-07" db="EMBL/GenBank/DDBJ databases">
        <title>Sequencing the genomes of 1000 actinobacteria strains.</title>
        <authorList>
            <person name="Klenk H.-P."/>
        </authorList>
    </citation>
    <scope>NUCLEOTIDE SEQUENCE [LARGE SCALE GENOMIC DNA]</scope>
    <source>
        <strain evidence="1 2">DSM 15166</strain>
    </source>
</reference>
<evidence type="ECO:0000313" key="2">
    <source>
        <dbReference type="Proteomes" id="UP000521075"/>
    </source>
</evidence>